<proteinExistence type="predicted"/>
<name>A0A6J5SKQ9_9CAUD</name>
<reference evidence="1" key="1">
    <citation type="submission" date="2020-05" db="EMBL/GenBank/DDBJ databases">
        <authorList>
            <person name="Chiriac C."/>
            <person name="Salcher M."/>
            <person name="Ghai R."/>
            <person name="Kavagutti S V."/>
        </authorList>
    </citation>
    <scope>NUCLEOTIDE SEQUENCE</scope>
</reference>
<protein>
    <submittedName>
        <fullName evidence="1">Uncharacterized protein</fullName>
    </submittedName>
</protein>
<gene>
    <name evidence="1" type="ORF">UFOVP1467_31</name>
    <name evidence="2" type="ORF">UFOVP1616_15</name>
</gene>
<sequence length="66" mass="7454">MKTQPEVGARVRVVRGREVARGVAGRVVRTQTWQPYNAKAPITYVSIERNGFISVSRLENVELEQV</sequence>
<dbReference type="EMBL" id="LR797480">
    <property type="protein sequence ID" value="CAB4219634.1"/>
    <property type="molecule type" value="Genomic_DNA"/>
</dbReference>
<accession>A0A6J5SKQ9</accession>
<evidence type="ECO:0000313" key="1">
    <source>
        <dbReference type="EMBL" id="CAB4214965.1"/>
    </source>
</evidence>
<evidence type="ECO:0000313" key="2">
    <source>
        <dbReference type="EMBL" id="CAB4219634.1"/>
    </source>
</evidence>
<organism evidence="1">
    <name type="scientific">uncultured Caudovirales phage</name>
    <dbReference type="NCBI Taxonomy" id="2100421"/>
    <lineage>
        <taxon>Viruses</taxon>
        <taxon>Duplodnaviria</taxon>
        <taxon>Heunggongvirae</taxon>
        <taxon>Uroviricota</taxon>
        <taxon>Caudoviricetes</taxon>
        <taxon>Peduoviridae</taxon>
        <taxon>Maltschvirus</taxon>
        <taxon>Maltschvirus maltsch</taxon>
    </lineage>
</organism>
<dbReference type="EMBL" id="LR797420">
    <property type="protein sequence ID" value="CAB4214965.1"/>
    <property type="molecule type" value="Genomic_DNA"/>
</dbReference>